<proteinExistence type="predicted"/>
<dbReference type="OrthoDB" id="2474793at2759"/>
<dbReference type="AlphaFoldDB" id="A0A2Z6RPQ8"/>
<name>A0A2Z6RPQ8_9GLOM</name>
<dbReference type="EMBL" id="BLAL01000208">
    <property type="protein sequence ID" value="GES92024.1"/>
    <property type="molecule type" value="Genomic_DNA"/>
</dbReference>
<reference evidence="3" key="2">
    <citation type="submission" date="2019-10" db="EMBL/GenBank/DDBJ databases">
        <title>Conservation and host-specific expression of non-tandemly repeated heterogenous ribosome RNA gene in arbuscular mycorrhizal fungi.</title>
        <authorList>
            <person name="Maeda T."/>
            <person name="Kobayashi Y."/>
            <person name="Nakagawa T."/>
            <person name="Ezawa T."/>
            <person name="Yamaguchi K."/>
            <person name="Bino T."/>
            <person name="Nishimoto Y."/>
            <person name="Shigenobu S."/>
            <person name="Kawaguchi M."/>
        </authorList>
    </citation>
    <scope>NUCLEOTIDE SEQUENCE</scope>
    <source>
        <strain evidence="3">HR1</strain>
    </source>
</reference>
<feature type="region of interest" description="Disordered" evidence="1">
    <location>
        <begin position="70"/>
        <end position="100"/>
    </location>
</feature>
<evidence type="ECO:0000313" key="4">
    <source>
        <dbReference type="Proteomes" id="UP000247702"/>
    </source>
</evidence>
<protein>
    <submittedName>
        <fullName evidence="2">Uncharacterized protein</fullName>
    </submittedName>
</protein>
<dbReference type="Proteomes" id="UP000615446">
    <property type="component" value="Unassembled WGS sequence"/>
</dbReference>
<accession>A0A2Z6RPQ8</accession>
<dbReference type="Proteomes" id="UP000247702">
    <property type="component" value="Unassembled WGS sequence"/>
</dbReference>
<dbReference type="EMBL" id="BEXD01001467">
    <property type="protein sequence ID" value="GBB94236.1"/>
    <property type="molecule type" value="Genomic_DNA"/>
</dbReference>
<gene>
    <name evidence="3" type="ORF">RCL2_001882200</name>
    <name evidence="2" type="ORF">RclHR1_23180001</name>
</gene>
<organism evidence="2 4">
    <name type="scientific">Rhizophagus clarus</name>
    <dbReference type="NCBI Taxonomy" id="94130"/>
    <lineage>
        <taxon>Eukaryota</taxon>
        <taxon>Fungi</taxon>
        <taxon>Fungi incertae sedis</taxon>
        <taxon>Mucoromycota</taxon>
        <taxon>Glomeromycotina</taxon>
        <taxon>Glomeromycetes</taxon>
        <taxon>Glomerales</taxon>
        <taxon>Glomeraceae</taxon>
        <taxon>Rhizophagus</taxon>
    </lineage>
</organism>
<evidence type="ECO:0000256" key="1">
    <source>
        <dbReference type="SAM" id="MobiDB-lite"/>
    </source>
</evidence>
<evidence type="ECO:0000313" key="3">
    <source>
        <dbReference type="EMBL" id="GES92024.1"/>
    </source>
</evidence>
<evidence type="ECO:0000313" key="2">
    <source>
        <dbReference type="EMBL" id="GBB94236.1"/>
    </source>
</evidence>
<comment type="caution">
    <text evidence="2">The sequence shown here is derived from an EMBL/GenBank/DDBJ whole genome shotgun (WGS) entry which is preliminary data.</text>
</comment>
<sequence>MDNPINHDLFKKNSPPQLNQEGLIRINQTYMDGLKRIKKIYQQEVIITEAINTKVRRVLSVKKTKIADLSKNKKSRKSTAAKNNGNLSSDTLPIQSKQDFQSVNGNLKRTSIELDNQENVENKP</sequence>
<reference evidence="2 4" key="1">
    <citation type="submission" date="2017-11" db="EMBL/GenBank/DDBJ databases">
        <title>The genome of Rhizophagus clarus HR1 reveals common genetic basis of auxotrophy among arbuscular mycorrhizal fungi.</title>
        <authorList>
            <person name="Kobayashi Y."/>
        </authorList>
    </citation>
    <scope>NUCLEOTIDE SEQUENCE [LARGE SCALE GENOMIC DNA]</scope>
    <source>
        <strain evidence="2 4">HR1</strain>
    </source>
</reference>
<feature type="compositionally biased region" description="Polar residues" evidence="1">
    <location>
        <begin position="80"/>
        <end position="100"/>
    </location>
</feature>
<keyword evidence="4" id="KW-1185">Reference proteome</keyword>